<dbReference type="GeneID" id="25291659"/>
<dbReference type="AlphaFoldDB" id="A0A0D2IR28"/>
<dbReference type="InterPro" id="IPR029058">
    <property type="entry name" value="AB_hydrolase_fold"/>
</dbReference>
<evidence type="ECO:0000256" key="2">
    <source>
        <dbReference type="ARBA" id="ARBA00022801"/>
    </source>
</evidence>
<evidence type="ECO:0000313" key="5">
    <source>
        <dbReference type="EMBL" id="KIX05616.1"/>
    </source>
</evidence>
<dbReference type="Proteomes" id="UP000053617">
    <property type="component" value="Unassembled WGS sequence"/>
</dbReference>
<organism evidence="5 6">
    <name type="scientific">Rhinocladiella mackenziei CBS 650.93</name>
    <dbReference type="NCBI Taxonomy" id="1442369"/>
    <lineage>
        <taxon>Eukaryota</taxon>
        <taxon>Fungi</taxon>
        <taxon>Dikarya</taxon>
        <taxon>Ascomycota</taxon>
        <taxon>Pezizomycotina</taxon>
        <taxon>Eurotiomycetes</taxon>
        <taxon>Chaetothyriomycetidae</taxon>
        <taxon>Chaetothyriales</taxon>
        <taxon>Herpotrichiellaceae</taxon>
        <taxon>Rhinocladiella</taxon>
    </lineage>
</organism>
<comment type="similarity">
    <text evidence="1 3">Belongs to the type-B carboxylesterase/lipase family.</text>
</comment>
<reference evidence="5 6" key="1">
    <citation type="submission" date="2015-01" db="EMBL/GenBank/DDBJ databases">
        <title>The Genome Sequence of Rhinocladiella mackenzie CBS 650.93.</title>
        <authorList>
            <consortium name="The Broad Institute Genomics Platform"/>
            <person name="Cuomo C."/>
            <person name="de Hoog S."/>
            <person name="Gorbushina A."/>
            <person name="Stielow B."/>
            <person name="Teixiera M."/>
            <person name="Abouelleil A."/>
            <person name="Chapman S.B."/>
            <person name="Priest M."/>
            <person name="Young S.K."/>
            <person name="Wortman J."/>
            <person name="Nusbaum C."/>
            <person name="Birren B."/>
        </authorList>
    </citation>
    <scope>NUCLEOTIDE SEQUENCE [LARGE SCALE GENOMIC DNA]</scope>
    <source>
        <strain evidence="5 6">CBS 650.93</strain>
    </source>
</reference>
<dbReference type="VEuPathDB" id="FungiDB:Z518_03588"/>
<gene>
    <name evidence="5" type="ORF">Z518_03588</name>
</gene>
<keyword evidence="2 3" id="KW-0378">Hydrolase</keyword>
<dbReference type="PROSITE" id="PS00122">
    <property type="entry name" value="CARBOXYLESTERASE_B_1"/>
    <property type="match status" value="1"/>
</dbReference>
<evidence type="ECO:0000259" key="4">
    <source>
        <dbReference type="Pfam" id="PF00135"/>
    </source>
</evidence>
<keyword evidence="6" id="KW-1185">Reference proteome</keyword>
<sequence>MTSFLPRRNNIYNYNVSLANLTAQGIATVSSVEQVGAIFSEDCLTLNVWVPSGGESGKAVTIWIYGGGYTSGSTQISLYDGQHLAGFEDVIVVSINYRVDILGFFGDPAAENRNPGFLDQRLGVEWIRDNIANFGGDPSHMILFGQSTGAGSVDAYSYAWATNPIVRGFIMQSGTAGFGRPLASDNAKAWYNVTATLGCGTNETSTEPAILSCVQSQEIGDLLAAMGSNSFGPTADNKTAFSDYPTLSRTGQFAQLPILTGNNDFEAGVFVTLGALDNITHNGTYWESFSNGSFAYPTGTRANASVLHDLPT</sequence>
<dbReference type="GO" id="GO:0052689">
    <property type="term" value="F:carboxylic ester hydrolase activity"/>
    <property type="evidence" value="ECO:0007669"/>
    <property type="project" value="TreeGrafter"/>
</dbReference>
<dbReference type="InterPro" id="IPR019826">
    <property type="entry name" value="Carboxylesterase_B_AS"/>
</dbReference>
<protein>
    <recommendedName>
        <fullName evidence="3">Carboxylic ester hydrolase</fullName>
        <ecNumber evidence="3">3.1.1.-</ecNumber>
    </recommendedName>
</protein>
<evidence type="ECO:0000313" key="6">
    <source>
        <dbReference type="Proteomes" id="UP000053617"/>
    </source>
</evidence>
<dbReference type="SUPFAM" id="SSF53474">
    <property type="entry name" value="alpha/beta-Hydrolases"/>
    <property type="match status" value="1"/>
</dbReference>
<dbReference type="OrthoDB" id="408631at2759"/>
<proteinExistence type="inferred from homology"/>
<dbReference type="RefSeq" id="XP_013272752.1">
    <property type="nucleotide sequence ID" value="XM_013417298.1"/>
</dbReference>
<dbReference type="EC" id="3.1.1.-" evidence="3"/>
<dbReference type="STRING" id="1442369.A0A0D2IR28"/>
<evidence type="ECO:0000256" key="1">
    <source>
        <dbReference type="ARBA" id="ARBA00005964"/>
    </source>
</evidence>
<feature type="domain" description="Carboxylesterase type B" evidence="4">
    <location>
        <begin position="34"/>
        <end position="277"/>
    </location>
</feature>
<evidence type="ECO:0000256" key="3">
    <source>
        <dbReference type="RuleBase" id="RU361235"/>
    </source>
</evidence>
<dbReference type="InterPro" id="IPR002018">
    <property type="entry name" value="CarbesteraseB"/>
</dbReference>
<dbReference type="PROSITE" id="PS00941">
    <property type="entry name" value="CARBOXYLESTERASE_B_2"/>
    <property type="match status" value="1"/>
</dbReference>
<dbReference type="InterPro" id="IPR019819">
    <property type="entry name" value="Carboxylesterase_B_CS"/>
</dbReference>
<dbReference type="PANTHER" id="PTHR43918:SF4">
    <property type="entry name" value="CARBOXYLIC ESTER HYDROLASE"/>
    <property type="match status" value="1"/>
</dbReference>
<dbReference type="PANTHER" id="PTHR43918">
    <property type="entry name" value="ACETYLCHOLINESTERASE"/>
    <property type="match status" value="1"/>
</dbReference>
<name>A0A0D2IR28_9EURO</name>
<dbReference type="InterPro" id="IPR050654">
    <property type="entry name" value="AChE-related_enzymes"/>
</dbReference>
<dbReference type="EMBL" id="KN847477">
    <property type="protein sequence ID" value="KIX05616.1"/>
    <property type="molecule type" value="Genomic_DNA"/>
</dbReference>
<accession>A0A0D2IR28</accession>
<dbReference type="Pfam" id="PF00135">
    <property type="entry name" value="COesterase"/>
    <property type="match status" value="1"/>
</dbReference>
<dbReference type="HOGENOM" id="CLU_891821_0_0_1"/>
<dbReference type="Gene3D" id="3.40.50.1820">
    <property type="entry name" value="alpha/beta hydrolase"/>
    <property type="match status" value="1"/>
</dbReference>